<evidence type="ECO:0000313" key="2">
    <source>
        <dbReference type="EMBL" id="AEF01828.1"/>
    </source>
</evidence>
<feature type="chain" id="PRO_5003336739" evidence="1">
    <location>
        <begin position="23"/>
        <end position="384"/>
    </location>
</feature>
<protein>
    <submittedName>
        <fullName evidence="2">Uncharacterized protein</fullName>
    </submittedName>
</protein>
<dbReference type="OrthoDB" id="5761728at2"/>
<organism evidence="2 3">
    <name type="scientific">Alteromonas naphthalenivorans</name>
    <dbReference type="NCBI Taxonomy" id="715451"/>
    <lineage>
        <taxon>Bacteria</taxon>
        <taxon>Pseudomonadati</taxon>
        <taxon>Pseudomonadota</taxon>
        <taxon>Gammaproteobacteria</taxon>
        <taxon>Alteromonadales</taxon>
        <taxon>Alteromonadaceae</taxon>
        <taxon>Alteromonas/Salinimonas group</taxon>
        <taxon>Alteromonas</taxon>
    </lineage>
</organism>
<dbReference type="HOGENOM" id="CLU_060693_0_0_6"/>
<keyword evidence="1" id="KW-0732">Signal</keyword>
<gene>
    <name evidence="2" type="ordered locus">ambt_01370</name>
</gene>
<evidence type="ECO:0000313" key="3">
    <source>
        <dbReference type="Proteomes" id="UP000000683"/>
    </source>
</evidence>
<keyword evidence="3" id="KW-1185">Reference proteome</keyword>
<feature type="signal peptide" evidence="1">
    <location>
        <begin position="1"/>
        <end position="22"/>
    </location>
</feature>
<name>F5Z9I3_ALTNA</name>
<dbReference type="RefSeq" id="WP_013782770.1">
    <property type="nucleotide sequence ID" value="NC_015554.1"/>
</dbReference>
<dbReference type="Proteomes" id="UP000000683">
    <property type="component" value="Chromosome"/>
</dbReference>
<evidence type="ECO:0000256" key="1">
    <source>
        <dbReference type="SAM" id="SignalP"/>
    </source>
</evidence>
<dbReference type="KEGG" id="alt:ambt_01370"/>
<reference evidence="2 3" key="1">
    <citation type="journal article" date="2011" name="J. Bacteriol.">
        <title>Complete genome sequence of the polycyclic aromatic hydrocarbon-degrading bacterium Alteromonas sp. strain SN2.</title>
        <authorList>
            <person name="Jin H.M."/>
            <person name="Jeong H."/>
            <person name="Moon E.J."/>
            <person name="Math R.K."/>
            <person name="Lee K."/>
            <person name="Kim H.J."/>
            <person name="Jeon C.O."/>
            <person name="Oh T.K."/>
            <person name="Kim J.F."/>
        </authorList>
    </citation>
    <scope>NUCLEOTIDE SEQUENCE [LARGE SCALE GENOMIC DNA]</scope>
    <source>
        <strain evidence="3">JCM 17741 / KACC 18427 / KCTC 11700BP / SN2</strain>
    </source>
</reference>
<dbReference type="AlphaFoldDB" id="F5Z9I3"/>
<dbReference type="EMBL" id="CP002339">
    <property type="protein sequence ID" value="AEF01828.1"/>
    <property type="molecule type" value="Genomic_DNA"/>
</dbReference>
<dbReference type="eggNOG" id="ENOG5032U29">
    <property type="taxonomic scope" value="Bacteria"/>
</dbReference>
<accession>F5Z9I3</accession>
<proteinExistence type="predicted"/>
<sequence length="384" mass="42490">MKLMARLIALSALSTLCSSALAFDDTASLSVKSGDIPSNKVIATWSAQPQAKMTIAQAQTVLSQSRYPDATGNERQQVIRFIHYQKQQKRSLSASAQTQLMVLEAKVLQGTHQFREAEAILNEIKTPLYAPALLLLADINIQQGNPAAAKKHCQQLVGKTSYLLAFTCILNAEFTLNTNSASYEKLLNLEAFAEKSRVEKMNANNTSIKQGGASERLWYYETLAAMAYTLDKPETALSHLNKIDTQKLPVSALLLWSDAKLKLSKSQDVIKRLTAIQAAAHRNSNSTEKNIDDGLLLRLAKAERQISLHDTEIQKQLADRMALRTWREDVSHAAQVASYFLDIDYKPAIALKFARINWQAAQTRSDARLLARAESAVATSSTLN</sequence>